<keyword evidence="2" id="KW-1185">Reference proteome</keyword>
<organism evidence="1 2">
    <name type="scientific">Catharanthus roseus</name>
    <name type="common">Madagascar periwinkle</name>
    <name type="synonym">Vinca rosea</name>
    <dbReference type="NCBI Taxonomy" id="4058"/>
    <lineage>
        <taxon>Eukaryota</taxon>
        <taxon>Viridiplantae</taxon>
        <taxon>Streptophyta</taxon>
        <taxon>Embryophyta</taxon>
        <taxon>Tracheophyta</taxon>
        <taxon>Spermatophyta</taxon>
        <taxon>Magnoliopsida</taxon>
        <taxon>eudicotyledons</taxon>
        <taxon>Gunneridae</taxon>
        <taxon>Pentapetalae</taxon>
        <taxon>asterids</taxon>
        <taxon>lamiids</taxon>
        <taxon>Gentianales</taxon>
        <taxon>Apocynaceae</taxon>
        <taxon>Rauvolfioideae</taxon>
        <taxon>Vinceae</taxon>
        <taxon>Catharanthinae</taxon>
        <taxon>Catharanthus</taxon>
    </lineage>
</organism>
<proteinExistence type="predicted"/>
<dbReference type="Proteomes" id="UP001060085">
    <property type="component" value="Linkage Group LG07"/>
</dbReference>
<sequence length="294" mass="33991">MIGAKPTSVVFHWSVELNRVIVVSVTSLIISTDRHIPTQSHQESTSDPSRMNLNETLRSMQQSIEKLARDVEDLKKDKSSATMEQRVGDNLGGLNSPHHQRFYENISNYGYHDMPVQNSHPFHESGHQGRPQVRGKRRVGLGERGYYRPHPRHEAWHDDNLYEDYGANSNVVQAYYGNQQGDKALDKIKRKASSFKRESDPNKLPYRNPAVADRLLPRKTLKSATYRTRFLLLIESRVLVLDLIDSKDFYIVFHWSVELQNPNQQDLDPNQHVKEDSYHVMSVSVILAEKHLRK</sequence>
<comment type="caution">
    <text evidence="1">The sequence shown here is derived from an EMBL/GenBank/DDBJ whole genome shotgun (WGS) entry which is preliminary data.</text>
</comment>
<evidence type="ECO:0000313" key="1">
    <source>
        <dbReference type="EMBL" id="KAI5653497.1"/>
    </source>
</evidence>
<protein>
    <submittedName>
        <fullName evidence="1">Uncharacterized protein</fullName>
    </submittedName>
</protein>
<accession>A0ACB9ZZ92</accession>
<reference evidence="2" key="1">
    <citation type="journal article" date="2023" name="Nat. Plants">
        <title>Single-cell RNA sequencing provides a high-resolution roadmap for understanding the multicellular compartmentation of specialized metabolism.</title>
        <authorList>
            <person name="Sun S."/>
            <person name="Shen X."/>
            <person name="Li Y."/>
            <person name="Li Y."/>
            <person name="Wang S."/>
            <person name="Li R."/>
            <person name="Zhang H."/>
            <person name="Shen G."/>
            <person name="Guo B."/>
            <person name="Wei J."/>
            <person name="Xu J."/>
            <person name="St-Pierre B."/>
            <person name="Chen S."/>
            <person name="Sun C."/>
        </authorList>
    </citation>
    <scope>NUCLEOTIDE SEQUENCE [LARGE SCALE GENOMIC DNA]</scope>
</reference>
<gene>
    <name evidence="1" type="ORF">M9H77_30684</name>
</gene>
<dbReference type="EMBL" id="CM044707">
    <property type="protein sequence ID" value="KAI5653497.1"/>
    <property type="molecule type" value="Genomic_DNA"/>
</dbReference>
<name>A0ACB9ZZ92_CATRO</name>
<evidence type="ECO:0000313" key="2">
    <source>
        <dbReference type="Proteomes" id="UP001060085"/>
    </source>
</evidence>